<dbReference type="Proteomes" id="UP000054805">
    <property type="component" value="Unassembled WGS sequence"/>
</dbReference>
<evidence type="ECO:0000313" key="7">
    <source>
        <dbReference type="Proteomes" id="UP000054826"/>
    </source>
</evidence>
<dbReference type="EMBL" id="JYDV01001666">
    <property type="protein sequence ID" value="KRY98973.1"/>
    <property type="molecule type" value="Genomic_DNA"/>
</dbReference>
<accession>A0A0V1GIX1</accession>
<organism evidence="3 6">
    <name type="scientific">Trichinella pseudospiralis</name>
    <name type="common">Parasitic roundworm</name>
    <dbReference type="NCBI Taxonomy" id="6337"/>
    <lineage>
        <taxon>Eukaryota</taxon>
        <taxon>Metazoa</taxon>
        <taxon>Ecdysozoa</taxon>
        <taxon>Nematoda</taxon>
        <taxon>Enoplea</taxon>
        <taxon>Dorylaimia</taxon>
        <taxon>Trichinellida</taxon>
        <taxon>Trichinellidae</taxon>
        <taxon>Trichinella</taxon>
    </lineage>
</organism>
<protein>
    <submittedName>
        <fullName evidence="3">Uncharacterized protein</fullName>
    </submittedName>
</protein>
<dbReference type="AlphaFoldDB" id="A0A0V1GIX1"/>
<evidence type="ECO:0000313" key="5">
    <source>
        <dbReference type="EMBL" id="KRZ00395.1"/>
    </source>
</evidence>
<dbReference type="Proteomes" id="UP000054826">
    <property type="component" value="Unassembled WGS sequence"/>
</dbReference>
<sequence length="42" mass="4574">MEIKQPETDTSPVCFAFPNISEEGKSVKIRLGQSGIPITVLL</sequence>
<comment type="caution">
    <text evidence="3">The sequence shown here is derived from an EMBL/GenBank/DDBJ whole genome shotgun (WGS) entry which is preliminary data.</text>
</comment>
<dbReference type="EMBL" id="JYDV01001089">
    <property type="protein sequence ID" value="KRZ00395.1"/>
    <property type="molecule type" value="Genomic_DNA"/>
</dbReference>
<evidence type="ECO:0000313" key="1">
    <source>
        <dbReference type="EMBL" id="KRY96956.1"/>
    </source>
</evidence>
<keyword evidence="6" id="KW-1185">Reference proteome</keyword>
<gene>
    <name evidence="1" type="ORF">T4B_4100</name>
    <name evidence="2" type="ORF">T4B_4687</name>
    <name evidence="3" type="ORF">T4B_6935</name>
    <name evidence="5" type="ORF">T4C_12113</name>
    <name evidence="4" type="ORF">T4C_8389</name>
</gene>
<name>A0A0V1GIX1_TRIPS</name>
<evidence type="ECO:0000313" key="6">
    <source>
        <dbReference type="Proteomes" id="UP000054805"/>
    </source>
</evidence>
<evidence type="ECO:0000313" key="3">
    <source>
        <dbReference type="EMBL" id="KRY98189.1"/>
    </source>
</evidence>
<dbReference type="EMBL" id="JYDS01002760">
    <property type="protein sequence ID" value="KRY96956.1"/>
    <property type="molecule type" value="Genomic_DNA"/>
</dbReference>
<dbReference type="EMBL" id="JYDS01002122">
    <property type="protein sequence ID" value="KRY97827.1"/>
    <property type="molecule type" value="Genomic_DNA"/>
</dbReference>
<dbReference type="EMBL" id="JYDS01001892">
    <property type="protein sequence ID" value="KRY98189.1"/>
    <property type="molecule type" value="Genomic_DNA"/>
</dbReference>
<evidence type="ECO:0000313" key="2">
    <source>
        <dbReference type="EMBL" id="KRY97827.1"/>
    </source>
</evidence>
<evidence type="ECO:0000313" key="4">
    <source>
        <dbReference type="EMBL" id="KRY98973.1"/>
    </source>
</evidence>
<reference evidence="6 7" key="1">
    <citation type="submission" date="2015-01" db="EMBL/GenBank/DDBJ databases">
        <title>Evolution of Trichinella species and genotypes.</title>
        <authorList>
            <person name="Korhonen P.K."/>
            <person name="Edoardo P."/>
            <person name="Giuseppe L.R."/>
            <person name="Gasser R.B."/>
        </authorList>
    </citation>
    <scope>NUCLEOTIDE SEQUENCE [LARGE SCALE GENOMIC DNA]</scope>
    <source>
        <strain evidence="4">ISS176</strain>
        <strain evidence="3">ISS588</strain>
    </source>
</reference>
<proteinExistence type="predicted"/>